<gene>
    <name evidence="1" type="ORF">F8568_044070</name>
</gene>
<organism evidence="1 2">
    <name type="scientific">Actinomadura physcomitrii</name>
    <dbReference type="NCBI Taxonomy" id="2650748"/>
    <lineage>
        <taxon>Bacteria</taxon>
        <taxon>Bacillati</taxon>
        <taxon>Actinomycetota</taxon>
        <taxon>Actinomycetes</taxon>
        <taxon>Streptosporangiales</taxon>
        <taxon>Thermomonosporaceae</taxon>
        <taxon>Actinomadura</taxon>
    </lineage>
</organism>
<name>A0A6I4MV63_9ACTN</name>
<evidence type="ECO:0008006" key="3">
    <source>
        <dbReference type="Google" id="ProtNLM"/>
    </source>
</evidence>
<proteinExistence type="predicted"/>
<accession>A0A6I4MV63</accession>
<dbReference type="AlphaFoldDB" id="A0A6I4MV63"/>
<dbReference type="Proteomes" id="UP000462055">
    <property type="component" value="Unassembled WGS sequence"/>
</dbReference>
<reference evidence="1" key="1">
    <citation type="submission" date="2019-12" db="EMBL/GenBank/DDBJ databases">
        <title>Actinomadura physcomitrii sp. nov., a novel actinomycete isolated from moss [Physcomitrium sphaericum (Ludw) Fuernr].</title>
        <authorList>
            <person name="Zhuang X."/>
        </authorList>
    </citation>
    <scope>NUCLEOTIDE SEQUENCE [LARGE SCALE GENOMIC DNA]</scope>
    <source>
        <strain evidence="1">LD22</strain>
    </source>
</reference>
<evidence type="ECO:0000313" key="1">
    <source>
        <dbReference type="EMBL" id="MWA07201.1"/>
    </source>
</evidence>
<dbReference type="RefSeq" id="WP_151600104.1">
    <property type="nucleotide sequence ID" value="NZ_WBMS02000066.1"/>
</dbReference>
<keyword evidence="2" id="KW-1185">Reference proteome</keyword>
<protein>
    <recommendedName>
        <fullName evidence="3">Gfo/Idh/MocA-like oxidoreductase C-terminal domain-containing protein</fullName>
    </recommendedName>
</protein>
<dbReference type="Gene3D" id="3.30.360.10">
    <property type="entry name" value="Dihydrodipicolinate Reductase, domain 2"/>
    <property type="match status" value="1"/>
</dbReference>
<sequence>MALYHYRVSGSGGVMDVDAAKPGASVRTVTGNRSAWHGSGTVDRMLTALHTAAVTGRPPEAGPADALAALRVTDAAARSLGTPIPIDSPEV</sequence>
<comment type="caution">
    <text evidence="1">The sequence shown here is derived from an EMBL/GenBank/DDBJ whole genome shotgun (WGS) entry which is preliminary data.</text>
</comment>
<evidence type="ECO:0000313" key="2">
    <source>
        <dbReference type="Proteomes" id="UP000462055"/>
    </source>
</evidence>
<dbReference type="EMBL" id="WBMS02000066">
    <property type="protein sequence ID" value="MWA07201.1"/>
    <property type="molecule type" value="Genomic_DNA"/>
</dbReference>